<evidence type="ECO:0000313" key="1">
    <source>
        <dbReference type="EMBL" id="KAI4378715.1"/>
    </source>
</evidence>
<dbReference type="Proteomes" id="UP001057402">
    <property type="component" value="Chromosome 4"/>
</dbReference>
<organism evidence="1 2">
    <name type="scientific">Melastoma candidum</name>
    <dbReference type="NCBI Taxonomy" id="119954"/>
    <lineage>
        <taxon>Eukaryota</taxon>
        <taxon>Viridiplantae</taxon>
        <taxon>Streptophyta</taxon>
        <taxon>Embryophyta</taxon>
        <taxon>Tracheophyta</taxon>
        <taxon>Spermatophyta</taxon>
        <taxon>Magnoliopsida</taxon>
        <taxon>eudicotyledons</taxon>
        <taxon>Gunneridae</taxon>
        <taxon>Pentapetalae</taxon>
        <taxon>rosids</taxon>
        <taxon>malvids</taxon>
        <taxon>Myrtales</taxon>
        <taxon>Melastomataceae</taxon>
        <taxon>Melastomatoideae</taxon>
        <taxon>Melastomateae</taxon>
        <taxon>Melastoma</taxon>
    </lineage>
</organism>
<name>A0ACB9RIJ6_9MYRT</name>
<reference evidence="2" key="1">
    <citation type="journal article" date="2023" name="Front. Plant Sci.">
        <title>Chromosomal-level genome assembly of Melastoma candidum provides insights into trichome evolution.</title>
        <authorList>
            <person name="Zhong Y."/>
            <person name="Wu W."/>
            <person name="Sun C."/>
            <person name="Zou P."/>
            <person name="Liu Y."/>
            <person name="Dai S."/>
            <person name="Zhou R."/>
        </authorList>
    </citation>
    <scope>NUCLEOTIDE SEQUENCE [LARGE SCALE GENOMIC DNA]</scope>
</reference>
<evidence type="ECO:0000313" key="2">
    <source>
        <dbReference type="Proteomes" id="UP001057402"/>
    </source>
</evidence>
<accession>A0ACB9RIJ6</accession>
<sequence length="77" mass="8521">MTTTTSPSIPPLPFSKPGRIIDSGGILVSGSLRRPSLQELPEQFGVIDKPWFLELAHDFVSTLHWNLLKECSQVVGF</sequence>
<protein>
    <submittedName>
        <fullName evidence="1">Uncharacterized protein</fullName>
    </submittedName>
</protein>
<proteinExistence type="predicted"/>
<comment type="caution">
    <text evidence="1">The sequence shown here is derived from an EMBL/GenBank/DDBJ whole genome shotgun (WGS) entry which is preliminary data.</text>
</comment>
<gene>
    <name evidence="1" type="ORF">MLD38_016155</name>
</gene>
<dbReference type="EMBL" id="CM042883">
    <property type="protein sequence ID" value="KAI4378715.1"/>
    <property type="molecule type" value="Genomic_DNA"/>
</dbReference>
<keyword evidence="2" id="KW-1185">Reference proteome</keyword>